<accession>A0A0G4EE25</accession>
<dbReference type="Proteomes" id="UP000041254">
    <property type="component" value="Unassembled WGS sequence"/>
</dbReference>
<dbReference type="GO" id="GO:0006121">
    <property type="term" value="P:mitochondrial electron transport, succinate to ubiquinone"/>
    <property type="evidence" value="ECO:0007669"/>
    <property type="project" value="TreeGrafter"/>
</dbReference>
<dbReference type="SUPFAM" id="SSF109910">
    <property type="entry name" value="YgfY-like"/>
    <property type="match status" value="1"/>
</dbReference>
<dbReference type="OMA" id="FADSFIW"/>
<dbReference type="VEuPathDB" id="CryptoDB:Vbra_20224"/>
<dbReference type="STRING" id="1169540.A0A0G4EE25"/>
<dbReference type="InterPro" id="IPR036714">
    <property type="entry name" value="SDH_sf"/>
</dbReference>
<dbReference type="InParanoid" id="A0A0G4EE25"/>
<evidence type="ECO:0000256" key="1">
    <source>
        <dbReference type="ARBA" id="ARBA00023186"/>
    </source>
</evidence>
<dbReference type="AlphaFoldDB" id="A0A0G4EE25"/>
<dbReference type="GO" id="GO:0006099">
    <property type="term" value="P:tricarboxylic acid cycle"/>
    <property type="evidence" value="ECO:0007669"/>
    <property type="project" value="TreeGrafter"/>
</dbReference>
<reference evidence="2 3" key="1">
    <citation type="submission" date="2014-11" db="EMBL/GenBank/DDBJ databases">
        <authorList>
            <person name="Zhu J."/>
            <person name="Qi W."/>
            <person name="Song R."/>
        </authorList>
    </citation>
    <scope>NUCLEOTIDE SEQUENCE [LARGE SCALE GENOMIC DNA]</scope>
</reference>
<gene>
    <name evidence="2" type="ORF">Vbra_20224</name>
</gene>
<dbReference type="EMBL" id="CDMY01000193">
    <property type="protein sequence ID" value="CEL93813.1"/>
    <property type="molecule type" value="Genomic_DNA"/>
</dbReference>
<dbReference type="Gene3D" id="1.10.150.250">
    <property type="entry name" value="Flavinator of succinate dehydrogenase"/>
    <property type="match status" value="1"/>
</dbReference>
<dbReference type="PhylomeDB" id="A0A0G4EE25"/>
<dbReference type="Pfam" id="PF03937">
    <property type="entry name" value="Sdh5"/>
    <property type="match status" value="1"/>
</dbReference>
<name>A0A0G4EE25_VITBC</name>
<evidence type="ECO:0008006" key="4">
    <source>
        <dbReference type="Google" id="ProtNLM"/>
    </source>
</evidence>
<dbReference type="InterPro" id="IPR005631">
    <property type="entry name" value="SDH"/>
</dbReference>
<keyword evidence="3" id="KW-1185">Reference proteome</keyword>
<keyword evidence="1" id="KW-0143">Chaperone</keyword>
<sequence length="130" mass="15173">MSGFARRRLLLNQINFFRTRFQPSFGGRMAVSEKEREAEMQTRHTLLQKSKQRGFLELDRLLGSFADSFIWTLSEHQLTQFESLLAMENPQLFSYISGQQPVPAELRSNEVMQLMLSYVNANHPSGRRYV</sequence>
<organism evidence="2 3">
    <name type="scientific">Vitrella brassicaformis (strain CCMP3155)</name>
    <dbReference type="NCBI Taxonomy" id="1169540"/>
    <lineage>
        <taxon>Eukaryota</taxon>
        <taxon>Sar</taxon>
        <taxon>Alveolata</taxon>
        <taxon>Colpodellida</taxon>
        <taxon>Vitrellaceae</taxon>
        <taxon>Vitrella</taxon>
    </lineage>
</organism>
<dbReference type="GO" id="GO:0005739">
    <property type="term" value="C:mitochondrion"/>
    <property type="evidence" value="ECO:0007669"/>
    <property type="project" value="TreeGrafter"/>
</dbReference>
<evidence type="ECO:0000313" key="3">
    <source>
        <dbReference type="Proteomes" id="UP000041254"/>
    </source>
</evidence>
<dbReference type="PANTHER" id="PTHR12469">
    <property type="entry name" value="PROTEIN EMI5 HOMOLOG, MITOCHONDRIAL"/>
    <property type="match status" value="1"/>
</dbReference>
<dbReference type="OrthoDB" id="424813at2759"/>
<proteinExistence type="predicted"/>
<protein>
    <recommendedName>
        <fullName evidence="4">Succinate dehydrogenase assembly factor 2, mitochondrial</fullName>
    </recommendedName>
</protein>
<dbReference type="GO" id="GO:0034553">
    <property type="term" value="P:mitochondrial respiratory chain complex II assembly"/>
    <property type="evidence" value="ECO:0007669"/>
    <property type="project" value="TreeGrafter"/>
</dbReference>
<dbReference type="PANTHER" id="PTHR12469:SF2">
    <property type="entry name" value="SUCCINATE DEHYDROGENASE ASSEMBLY FACTOR 2, MITOCHONDRIAL"/>
    <property type="match status" value="1"/>
</dbReference>
<evidence type="ECO:0000313" key="2">
    <source>
        <dbReference type="EMBL" id="CEL93813.1"/>
    </source>
</evidence>